<sequence>MYQDENTIEVGFVFNDEAPKIHRGYIKNDKSLEMQLEEPFMPIQIHGVWKHISTRRINEIWEVKS</sequence>
<dbReference type="Proteomes" id="UP000223777">
    <property type="component" value="Unassembled WGS sequence"/>
</dbReference>
<name>A0A2B9P365_BACCE</name>
<protein>
    <submittedName>
        <fullName evidence="1">Uncharacterized protein</fullName>
    </submittedName>
</protein>
<dbReference type="RefSeq" id="WP_098767884.1">
    <property type="nucleotide sequence ID" value="NZ_NUIL01000067.1"/>
</dbReference>
<organism evidence="1 2">
    <name type="scientific">Bacillus cereus</name>
    <dbReference type="NCBI Taxonomy" id="1396"/>
    <lineage>
        <taxon>Bacteria</taxon>
        <taxon>Bacillati</taxon>
        <taxon>Bacillota</taxon>
        <taxon>Bacilli</taxon>
        <taxon>Bacillales</taxon>
        <taxon>Bacillaceae</taxon>
        <taxon>Bacillus</taxon>
        <taxon>Bacillus cereus group</taxon>
    </lineage>
</organism>
<dbReference type="AlphaFoldDB" id="A0A2B9P365"/>
<proteinExistence type="predicted"/>
<comment type="caution">
    <text evidence="1">The sequence shown here is derived from an EMBL/GenBank/DDBJ whole genome shotgun (WGS) entry which is preliminary data.</text>
</comment>
<evidence type="ECO:0000313" key="2">
    <source>
        <dbReference type="Proteomes" id="UP000223777"/>
    </source>
</evidence>
<gene>
    <name evidence="1" type="ORF">CN984_28890</name>
</gene>
<dbReference type="EMBL" id="NUIL01000067">
    <property type="protein sequence ID" value="PGO21320.1"/>
    <property type="molecule type" value="Genomic_DNA"/>
</dbReference>
<accession>A0A2B9P365</accession>
<reference evidence="1 2" key="1">
    <citation type="submission" date="2017-09" db="EMBL/GenBank/DDBJ databases">
        <title>Large-scale bioinformatics analysis of Bacillus genomes uncovers conserved roles of natural products in bacterial physiology.</title>
        <authorList>
            <consortium name="Agbiome Team Llc"/>
            <person name="Bleich R.M."/>
            <person name="Grubbs K.J."/>
            <person name="Santa Maria K.C."/>
            <person name="Allen S.E."/>
            <person name="Farag S."/>
            <person name="Shank E.A."/>
            <person name="Bowers A."/>
        </authorList>
    </citation>
    <scope>NUCLEOTIDE SEQUENCE [LARGE SCALE GENOMIC DNA]</scope>
    <source>
        <strain evidence="1 2">AFS050027</strain>
    </source>
</reference>
<evidence type="ECO:0000313" key="1">
    <source>
        <dbReference type="EMBL" id="PGO21320.1"/>
    </source>
</evidence>